<keyword evidence="3" id="KW-0963">Cytoplasm</keyword>
<dbReference type="Proteomes" id="UP000243459">
    <property type="component" value="Chromosome 5"/>
</dbReference>
<evidence type="ECO:0000256" key="1">
    <source>
        <dbReference type="ARBA" id="ARBA00004245"/>
    </source>
</evidence>
<dbReference type="Gramene" id="ONK68846">
    <property type="protein sequence ID" value="ONK68846"/>
    <property type="gene ID" value="A4U43_C05F16620"/>
</dbReference>
<keyword evidence="5" id="KW-0206">Cytoskeleton</keyword>
<evidence type="ECO:0000259" key="7">
    <source>
        <dbReference type="Pfam" id="PF06886"/>
    </source>
</evidence>
<dbReference type="InterPro" id="IPR044806">
    <property type="entry name" value="WVD2/WDL1-4"/>
</dbReference>
<dbReference type="InterPro" id="IPR027329">
    <property type="entry name" value="TPX2_C"/>
</dbReference>
<feature type="region of interest" description="Disordered" evidence="6">
    <location>
        <begin position="259"/>
        <end position="418"/>
    </location>
</feature>
<feature type="compositionally biased region" description="Polar residues" evidence="6">
    <location>
        <begin position="321"/>
        <end position="340"/>
    </location>
</feature>
<comment type="subcellular location">
    <subcellularLocation>
        <location evidence="1">Cytoplasm</location>
        <location evidence="1">Cytoskeleton</location>
    </subcellularLocation>
</comment>
<organism evidence="8 9">
    <name type="scientific">Asparagus officinalis</name>
    <name type="common">Garden asparagus</name>
    <dbReference type="NCBI Taxonomy" id="4686"/>
    <lineage>
        <taxon>Eukaryota</taxon>
        <taxon>Viridiplantae</taxon>
        <taxon>Streptophyta</taxon>
        <taxon>Embryophyta</taxon>
        <taxon>Tracheophyta</taxon>
        <taxon>Spermatophyta</taxon>
        <taxon>Magnoliopsida</taxon>
        <taxon>Liliopsida</taxon>
        <taxon>Asparagales</taxon>
        <taxon>Asparagaceae</taxon>
        <taxon>Asparagoideae</taxon>
        <taxon>Asparagus</taxon>
    </lineage>
</organism>
<dbReference type="GO" id="GO:0005874">
    <property type="term" value="C:microtubule"/>
    <property type="evidence" value="ECO:0007669"/>
    <property type="project" value="UniProtKB-KW"/>
</dbReference>
<feature type="region of interest" description="Disordered" evidence="6">
    <location>
        <begin position="49"/>
        <end position="227"/>
    </location>
</feature>
<dbReference type="AlphaFoldDB" id="A0A5P1ESB3"/>
<dbReference type="PANTHER" id="PTHR46372:SF26">
    <property type="entry name" value="(WILD MALAYSIAN BANANA) HYPOTHETICAL PROTEIN"/>
    <property type="match status" value="1"/>
</dbReference>
<dbReference type="OrthoDB" id="1939285at2759"/>
<dbReference type="PANTHER" id="PTHR46372">
    <property type="entry name" value="PROTEIN WVD2-LIKE 3"/>
    <property type="match status" value="1"/>
</dbReference>
<protein>
    <recommendedName>
        <fullName evidence="7">TPX2 C-terminal domain-containing protein</fullName>
    </recommendedName>
</protein>
<accession>A0A5P1ESB3</accession>
<feature type="compositionally biased region" description="Polar residues" evidence="6">
    <location>
        <begin position="112"/>
        <end position="128"/>
    </location>
</feature>
<dbReference type="GO" id="GO:0000226">
    <property type="term" value="P:microtubule cytoskeleton organization"/>
    <property type="evidence" value="ECO:0007669"/>
    <property type="project" value="InterPro"/>
</dbReference>
<gene>
    <name evidence="8" type="ORF">A4U43_C05F16620</name>
</gene>
<proteinExistence type="inferred from homology"/>
<evidence type="ECO:0000256" key="6">
    <source>
        <dbReference type="SAM" id="MobiDB-lite"/>
    </source>
</evidence>
<reference evidence="9" key="1">
    <citation type="journal article" date="2017" name="Nat. Commun.">
        <title>The asparagus genome sheds light on the origin and evolution of a young Y chromosome.</title>
        <authorList>
            <person name="Harkess A."/>
            <person name="Zhou J."/>
            <person name="Xu C."/>
            <person name="Bowers J.E."/>
            <person name="Van der Hulst R."/>
            <person name="Ayyampalayam S."/>
            <person name="Mercati F."/>
            <person name="Riccardi P."/>
            <person name="McKain M.R."/>
            <person name="Kakrana A."/>
            <person name="Tang H."/>
            <person name="Ray J."/>
            <person name="Groenendijk J."/>
            <person name="Arikit S."/>
            <person name="Mathioni S.M."/>
            <person name="Nakano M."/>
            <person name="Shan H."/>
            <person name="Telgmann-Rauber A."/>
            <person name="Kanno A."/>
            <person name="Yue Z."/>
            <person name="Chen H."/>
            <person name="Li W."/>
            <person name="Chen Y."/>
            <person name="Xu X."/>
            <person name="Zhang Y."/>
            <person name="Luo S."/>
            <person name="Chen H."/>
            <person name="Gao J."/>
            <person name="Mao Z."/>
            <person name="Pires J.C."/>
            <person name="Luo M."/>
            <person name="Kudrna D."/>
            <person name="Wing R.A."/>
            <person name="Meyers B.C."/>
            <person name="Yi K."/>
            <person name="Kong H."/>
            <person name="Lavrijsen P."/>
            <person name="Sunseri F."/>
            <person name="Falavigna A."/>
            <person name="Ye Y."/>
            <person name="Leebens-Mack J.H."/>
            <person name="Chen G."/>
        </authorList>
    </citation>
    <scope>NUCLEOTIDE SEQUENCE [LARGE SCALE GENOMIC DNA]</scope>
    <source>
        <strain evidence="9">cv. DH0086</strain>
    </source>
</reference>
<name>A0A5P1ESB3_ASPOF</name>
<evidence type="ECO:0000256" key="3">
    <source>
        <dbReference type="ARBA" id="ARBA00022490"/>
    </source>
</evidence>
<keyword evidence="9" id="KW-1185">Reference proteome</keyword>
<evidence type="ECO:0000256" key="2">
    <source>
        <dbReference type="ARBA" id="ARBA00005885"/>
    </source>
</evidence>
<keyword evidence="4" id="KW-0493">Microtubule</keyword>
<feature type="compositionally biased region" description="Basic residues" evidence="6">
    <location>
        <begin position="311"/>
        <end position="320"/>
    </location>
</feature>
<evidence type="ECO:0000256" key="5">
    <source>
        <dbReference type="ARBA" id="ARBA00023212"/>
    </source>
</evidence>
<evidence type="ECO:0000313" key="9">
    <source>
        <dbReference type="Proteomes" id="UP000243459"/>
    </source>
</evidence>
<dbReference type="Pfam" id="PF06886">
    <property type="entry name" value="TPX2"/>
    <property type="match status" value="1"/>
</dbReference>
<feature type="domain" description="TPX2 C-terminal" evidence="7">
    <location>
        <begin position="230"/>
        <end position="299"/>
    </location>
</feature>
<evidence type="ECO:0000313" key="8">
    <source>
        <dbReference type="EMBL" id="ONK68846.1"/>
    </source>
</evidence>
<feature type="compositionally biased region" description="Low complexity" evidence="6">
    <location>
        <begin position="345"/>
        <end position="358"/>
    </location>
</feature>
<dbReference type="OMA" id="RPMVTKP"/>
<dbReference type="EMBL" id="CM007385">
    <property type="protein sequence ID" value="ONK68846.1"/>
    <property type="molecule type" value="Genomic_DNA"/>
</dbReference>
<evidence type="ECO:0000256" key="4">
    <source>
        <dbReference type="ARBA" id="ARBA00022701"/>
    </source>
</evidence>
<comment type="similarity">
    <text evidence="2">Belongs to the TPX2 family.</text>
</comment>
<feature type="compositionally biased region" description="Basic and acidic residues" evidence="6">
    <location>
        <begin position="259"/>
        <end position="275"/>
    </location>
</feature>
<feature type="compositionally biased region" description="Basic and acidic residues" evidence="6">
    <location>
        <begin position="399"/>
        <end position="418"/>
    </location>
</feature>
<sequence>MEVVNEVEVELSNGVSAEDPVAVELNSNVNKENEVVEITSDALQVNSGVLEDPPLTAEGHTSSGVANEGTASALESKASTVLKKSGASKAQKDTGARNGVAAGLKKNPRAGLSQSLSFPAKGSLSSALRKSPAIVKQAKGDTKTSDGSETINGGAIAKKTVTERKSMPVKSGSVDHGAHSESIKSNNGDVKSLKPLKQTLPAKNDDDANSTTSSTTPRTMAHRKSTGSVFSFRLDERAEKRKEFFSKLEEKIHAKELEKTNLQEKSKESQEAEIRKFRKSLTFKATPMPSFYQEPGPPMVELKKIPTTRARSPKLGRHKPSTTIANNSSEDSISSFTANPKKSNEGAANANGSSIASKKPSEKSLSKLPSQKLKTAKPEARPLGSKAKVSNQKQKTIKPKVDESNNVTKDEADSSDKAMEANEIMTNSAGSGVAQNEVIVAPNGEIEVPVKD</sequence>
<dbReference type="GO" id="GO:0008017">
    <property type="term" value="F:microtubule binding"/>
    <property type="evidence" value="ECO:0007669"/>
    <property type="project" value="InterPro"/>
</dbReference>